<keyword evidence="8" id="KW-0808">Transferase</keyword>
<evidence type="ECO:0000256" key="11">
    <source>
        <dbReference type="PROSITE-ProRule" id="PRU00524"/>
    </source>
</evidence>
<reference evidence="13 14" key="1">
    <citation type="submission" date="2016-10" db="EMBL/GenBank/DDBJ databases">
        <authorList>
            <person name="de Groot N.N."/>
        </authorList>
    </citation>
    <scope>NUCLEOTIDE SEQUENCE [LARGE SCALE GENOMIC DNA]</scope>
    <source>
        <strain evidence="13 14">Calf135</strain>
    </source>
</reference>
<dbReference type="GO" id="GO:0004746">
    <property type="term" value="F:riboflavin synthase activity"/>
    <property type="evidence" value="ECO:0007669"/>
    <property type="project" value="UniProtKB-UniRule"/>
</dbReference>
<dbReference type="CDD" id="cd00402">
    <property type="entry name" value="Riboflavin_synthase_like"/>
    <property type="match status" value="1"/>
</dbReference>
<accession>A0A1H8GUM7</accession>
<dbReference type="AlphaFoldDB" id="A0A1H8GUM7"/>
<dbReference type="Proteomes" id="UP000199512">
    <property type="component" value="Unassembled WGS sequence"/>
</dbReference>
<dbReference type="Gene3D" id="2.40.30.20">
    <property type="match status" value="2"/>
</dbReference>
<dbReference type="NCBIfam" id="NF009566">
    <property type="entry name" value="PRK13020.1"/>
    <property type="match status" value="1"/>
</dbReference>
<evidence type="ECO:0000256" key="2">
    <source>
        <dbReference type="ARBA" id="ARBA00002803"/>
    </source>
</evidence>
<dbReference type="Pfam" id="PF00677">
    <property type="entry name" value="Lum_binding"/>
    <property type="match status" value="2"/>
</dbReference>
<keyword evidence="14" id="KW-1185">Reference proteome</keyword>
<feature type="domain" description="Lumazine-binding" evidence="12">
    <location>
        <begin position="97"/>
        <end position="193"/>
    </location>
</feature>
<sequence>MFTGIVEEVGRVSSIKNSTNSAIFTIEAEKVLEESKIGDSISVNGVCLTVTDISSKSFSADIMHESLKRSSLGELKKGSRVNLERALKLSTRLGGHIVSGHIDGVGKIKSIKKDDNAVWYCIEANEKILKYIIEKGSVAIDGISLTVAEENDKDFSVSVIPHTRAASNLSEKKIGSRVNIENDCIAKYVEKLLYLDGDISKEKSKESNIDMKFLIENGF</sequence>
<dbReference type="NCBIfam" id="TIGR00187">
    <property type="entry name" value="ribE"/>
    <property type="match status" value="1"/>
</dbReference>
<comment type="catalytic activity">
    <reaction evidence="1">
        <text>2 6,7-dimethyl-8-(1-D-ribityl)lumazine + H(+) = 5-amino-6-(D-ribitylamino)uracil + riboflavin</text>
        <dbReference type="Rhea" id="RHEA:20772"/>
        <dbReference type="ChEBI" id="CHEBI:15378"/>
        <dbReference type="ChEBI" id="CHEBI:15934"/>
        <dbReference type="ChEBI" id="CHEBI:57986"/>
        <dbReference type="ChEBI" id="CHEBI:58201"/>
        <dbReference type="EC" id="2.5.1.9"/>
    </reaction>
</comment>
<evidence type="ECO:0000256" key="5">
    <source>
        <dbReference type="ARBA" id="ARBA00012827"/>
    </source>
</evidence>
<comment type="pathway">
    <text evidence="3">Cofactor biosynthesis; riboflavin biosynthesis; riboflavin from 2-hydroxy-3-oxobutyl phosphate and 5-amino-6-(D-ribitylamino)uracil: step 2/2.</text>
</comment>
<dbReference type="PANTHER" id="PTHR21098">
    <property type="entry name" value="RIBOFLAVIN SYNTHASE ALPHA CHAIN"/>
    <property type="match status" value="1"/>
</dbReference>
<dbReference type="InterPro" id="IPR001783">
    <property type="entry name" value="Lumazine-bd"/>
</dbReference>
<dbReference type="PROSITE" id="PS51177">
    <property type="entry name" value="LUMAZINE_BIND"/>
    <property type="match status" value="2"/>
</dbReference>
<dbReference type="RefSeq" id="WP_091974835.1">
    <property type="nucleotide sequence ID" value="NZ_FODF01000004.1"/>
</dbReference>
<dbReference type="InterPro" id="IPR026017">
    <property type="entry name" value="Lumazine-bd_dom"/>
</dbReference>
<dbReference type="PIRSF" id="PIRSF000498">
    <property type="entry name" value="Riboflavin_syn_A"/>
    <property type="match status" value="1"/>
</dbReference>
<keyword evidence="7" id="KW-0686">Riboflavin biosynthesis</keyword>
<evidence type="ECO:0000313" key="14">
    <source>
        <dbReference type="Proteomes" id="UP000199512"/>
    </source>
</evidence>
<dbReference type="InterPro" id="IPR017938">
    <property type="entry name" value="Riboflavin_synthase-like_b-brl"/>
</dbReference>
<dbReference type="FunFam" id="2.40.30.20:FF:000003">
    <property type="entry name" value="Riboflavin synthase, alpha subunit"/>
    <property type="match status" value="1"/>
</dbReference>
<feature type="domain" description="Lumazine-binding" evidence="12">
    <location>
        <begin position="1"/>
        <end position="96"/>
    </location>
</feature>
<evidence type="ECO:0000256" key="7">
    <source>
        <dbReference type="ARBA" id="ARBA00022619"/>
    </source>
</evidence>
<evidence type="ECO:0000256" key="3">
    <source>
        <dbReference type="ARBA" id="ARBA00004887"/>
    </source>
</evidence>
<dbReference type="NCBIfam" id="NF006767">
    <property type="entry name" value="PRK09289.1"/>
    <property type="match status" value="1"/>
</dbReference>
<dbReference type="SUPFAM" id="SSF63380">
    <property type="entry name" value="Riboflavin synthase domain-like"/>
    <property type="match status" value="2"/>
</dbReference>
<dbReference type="GO" id="GO:0009231">
    <property type="term" value="P:riboflavin biosynthetic process"/>
    <property type="evidence" value="ECO:0007669"/>
    <property type="project" value="UniProtKB-KW"/>
</dbReference>
<dbReference type="PANTHER" id="PTHR21098:SF12">
    <property type="entry name" value="RIBOFLAVIN SYNTHASE"/>
    <property type="match status" value="1"/>
</dbReference>
<dbReference type="EC" id="2.5.1.9" evidence="5 10"/>
<feature type="repeat" description="Lumazine-binding" evidence="11">
    <location>
        <begin position="1"/>
        <end position="96"/>
    </location>
</feature>
<comment type="function">
    <text evidence="2">Catalyzes the dismutation of two molecules of 6,7-dimethyl-8-ribityllumazine, resulting in the formation of riboflavin and 5-amino-6-(D-ribitylamino)uracil.</text>
</comment>
<feature type="repeat" description="Lumazine-binding" evidence="11">
    <location>
        <begin position="97"/>
        <end position="193"/>
    </location>
</feature>
<organism evidence="13 14">
    <name type="scientific">Peptostreptococcus russellii</name>
    <dbReference type="NCBI Taxonomy" id="215200"/>
    <lineage>
        <taxon>Bacteria</taxon>
        <taxon>Bacillati</taxon>
        <taxon>Bacillota</taxon>
        <taxon>Clostridia</taxon>
        <taxon>Peptostreptococcales</taxon>
        <taxon>Peptostreptococcaceae</taxon>
        <taxon>Peptostreptococcus</taxon>
    </lineage>
</organism>
<evidence type="ECO:0000256" key="9">
    <source>
        <dbReference type="ARBA" id="ARBA00022737"/>
    </source>
</evidence>
<evidence type="ECO:0000256" key="4">
    <source>
        <dbReference type="ARBA" id="ARBA00011233"/>
    </source>
</evidence>
<evidence type="ECO:0000313" key="13">
    <source>
        <dbReference type="EMBL" id="SEN46968.1"/>
    </source>
</evidence>
<dbReference type="EMBL" id="FODF01000004">
    <property type="protein sequence ID" value="SEN46968.1"/>
    <property type="molecule type" value="Genomic_DNA"/>
</dbReference>
<evidence type="ECO:0000256" key="6">
    <source>
        <dbReference type="ARBA" id="ARBA00013950"/>
    </source>
</evidence>
<evidence type="ECO:0000256" key="8">
    <source>
        <dbReference type="ARBA" id="ARBA00022679"/>
    </source>
</evidence>
<evidence type="ECO:0000256" key="1">
    <source>
        <dbReference type="ARBA" id="ARBA00000968"/>
    </source>
</evidence>
<dbReference type="OrthoDB" id="9788537at2"/>
<evidence type="ECO:0000259" key="12">
    <source>
        <dbReference type="PROSITE" id="PS51177"/>
    </source>
</evidence>
<dbReference type="InterPro" id="IPR023366">
    <property type="entry name" value="ATP_synth_asu-like_sf"/>
</dbReference>
<name>A0A1H8GUM7_9FIRM</name>
<dbReference type="FunFam" id="2.40.30.20:FF:000004">
    <property type="entry name" value="Riboflavin synthase, alpha subunit"/>
    <property type="match status" value="1"/>
</dbReference>
<proteinExistence type="predicted"/>
<gene>
    <name evidence="13" type="ORF">SAMN05216454_10493</name>
</gene>
<dbReference type="STRING" id="215200.SAMN05216454_10493"/>
<protein>
    <recommendedName>
        <fullName evidence="6 10">Riboflavin synthase</fullName>
        <ecNumber evidence="5 10">2.5.1.9</ecNumber>
    </recommendedName>
</protein>
<comment type="subunit">
    <text evidence="4">Homotrimer.</text>
</comment>
<keyword evidence="9" id="KW-0677">Repeat</keyword>
<evidence type="ECO:0000256" key="10">
    <source>
        <dbReference type="NCBIfam" id="TIGR00187"/>
    </source>
</evidence>